<keyword evidence="14" id="KW-1185">Reference proteome</keyword>
<evidence type="ECO:0000256" key="7">
    <source>
        <dbReference type="ARBA" id="ARBA00023006"/>
    </source>
</evidence>
<feature type="compositionally biased region" description="Basic and acidic residues" evidence="12">
    <location>
        <begin position="328"/>
        <end position="338"/>
    </location>
</feature>
<sequence>MCDGVLYVTDVENENEDDDEDDNRKYDGFEEKEEAICRGLDVLGGIDEYMFSHDSSLLGVYGIGIDDTPEDIDKKKHQSAKLKSKKHLQNKKTQQSPPPLVPPIIIKENYTPPDPVYSGTLFGSSQNALDEAMMENYVYNSVEKSMVPSDDFVDVHADMANPFLQQAKKRKQKANDKSKKDGTTSTKTSSGTILTEYRDPLDDNDNDQHRQVMIEQSSGWYNNNHTVKWDKREDQDKSSNNPNPRHELKPSLRVESVVESYVNHKLQEQNHKRVDPNLPSDFPCPNIQVKVQDISIHWTIFGGLDWPLDEAKDTTNVNVDVNVNANVNKEDTSDRKEGPNAAQCDRVSDPCKKEQSENEEKEEEIGVIEHHYEMDFEPNHKLNDAMHESTYPNDNKPFFKLIINPFENNTCTYKFFFFFNRRVDKVMQFSFDHLQLSFYRFAKKATIANRFVVSVETVEIIDRIRESNFHKFLCFYRKHYQPYQHMLSFAMDNVRPEPESDPERLETRVSIALLPLRLNVDQVAVDFLIQFFSGFATKKSKQNDEPSTSTSTSTSTPTSTLTPTEDKKCNDECQPDNVGDTELELSDHIMQAAPTTQTTVANTIDTANDEMNKNTTIAKT</sequence>
<dbReference type="GO" id="GO:0000045">
    <property type="term" value="P:autophagosome assembly"/>
    <property type="evidence" value="ECO:0007669"/>
    <property type="project" value="TreeGrafter"/>
</dbReference>
<evidence type="ECO:0000256" key="1">
    <source>
        <dbReference type="ARBA" id="ARBA00004406"/>
    </source>
</evidence>
<evidence type="ECO:0000256" key="10">
    <source>
        <dbReference type="ARBA" id="ARBA00024479"/>
    </source>
</evidence>
<protein>
    <recommendedName>
        <fullName evidence="4">Autophagy-related protein 2</fullName>
    </recommendedName>
</protein>
<feature type="compositionally biased region" description="Low complexity" evidence="12">
    <location>
        <begin position="183"/>
        <end position="192"/>
    </location>
</feature>
<dbReference type="GO" id="GO:0061908">
    <property type="term" value="C:phagophore"/>
    <property type="evidence" value="ECO:0007669"/>
    <property type="project" value="TreeGrafter"/>
</dbReference>
<dbReference type="GO" id="GO:0000422">
    <property type="term" value="P:autophagy of mitochondrion"/>
    <property type="evidence" value="ECO:0007669"/>
    <property type="project" value="TreeGrafter"/>
</dbReference>
<evidence type="ECO:0000256" key="5">
    <source>
        <dbReference type="ARBA" id="ARBA00022448"/>
    </source>
</evidence>
<feature type="compositionally biased region" description="Basic and acidic residues" evidence="12">
    <location>
        <begin position="227"/>
        <end position="237"/>
    </location>
</feature>
<dbReference type="GO" id="GO:0032266">
    <property type="term" value="F:phosphatidylinositol-3-phosphate binding"/>
    <property type="evidence" value="ECO:0007669"/>
    <property type="project" value="TreeGrafter"/>
</dbReference>
<dbReference type="EMBL" id="ASPP01018241">
    <property type="protein sequence ID" value="ETO16445.1"/>
    <property type="molecule type" value="Genomic_DNA"/>
</dbReference>
<comment type="catalytic activity">
    <reaction evidence="10">
        <text>a 1,2-diacyl-sn-glycero-3-phospho-L-serine(in) = a 1,2-diacyl-sn-glycero-3-phospho-L-serine(out)</text>
        <dbReference type="Rhea" id="RHEA:38663"/>
        <dbReference type="ChEBI" id="CHEBI:57262"/>
    </reaction>
</comment>
<proteinExistence type="inferred from homology"/>
<feature type="region of interest" description="Disordered" evidence="12">
    <location>
        <begin position="166"/>
        <end position="206"/>
    </location>
</feature>
<feature type="compositionally biased region" description="Basic and acidic residues" evidence="12">
    <location>
        <begin position="346"/>
        <end position="358"/>
    </location>
</feature>
<dbReference type="GO" id="GO:0061723">
    <property type="term" value="P:glycophagy"/>
    <property type="evidence" value="ECO:0007669"/>
    <property type="project" value="TreeGrafter"/>
</dbReference>
<feature type="region of interest" description="Disordered" evidence="12">
    <location>
        <begin position="539"/>
        <end position="580"/>
    </location>
</feature>
<feature type="compositionally biased region" description="Basic and acidic residues" evidence="12">
    <location>
        <begin position="173"/>
        <end position="182"/>
    </location>
</feature>
<comment type="subcellular location">
    <subcellularLocation>
        <location evidence="1">Endoplasmic reticulum membrane</location>
        <topology evidence="1">Peripheral membrane protein</topology>
    </subcellularLocation>
    <subcellularLocation>
        <location evidence="2">Preautophagosomal structure membrane</location>
        <topology evidence="2">Peripheral membrane protein</topology>
    </subcellularLocation>
</comment>
<dbReference type="GO" id="GO:0043495">
    <property type="term" value="F:protein-membrane adaptor activity"/>
    <property type="evidence" value="ECO:0007669"/>
    <property type="project" value="TreeGrafter"/>
</dbReference>
<dbReference type="OrthoDB" id="18982at2759"/>
<evidence type="ECO:0000256" key="4">
    <source>
        <dbReference type="ARBA" id="ARBA00018070"/>
    </source>
</evidence>
<feature type="region of interest" description="Disordered" evidence="12">
    <location>
        <begin position="328"/>
        <end position="363"/>
    </location>
</feature>
<keyword evidence="9" id="KW-0472">Membrane</keyword>
<feature type="region of interest" description="Disordered" evidence="12">
    <location>
        <begin position="74"/>
        <end position="103"/>
    </location>
</feature>
<evidence type="ECO:0000256" key="6">
    <source>
        <dbReference type="ARBA" id="ARBA00022824"/>
    </source>
</evidence>
<evidence type="ECO:0000256" key="12">
    <source>
        <dbReference type="SAM" id="MobiDB-lite"/>
    </source>
</evidence>
<dbReference type="GO" id="GO:0005789">
    <property type="term" value="C:endoplasmic reticulum membrane"/>
    <property type="evidence" value="ECO:0007669"/>
    <property type="project" value="UniProtKB-SubCell"/>
</dbReference>
<keyword evidence="5" id="KW-0813">Transport</keyword>
<feature type="compositionally biased region" description="Basic and acidic residues" evidence="12">
    <location>
        <begin position="196"/>
        <end position="206"/>
    </location>
</feature>
<dbReference type="Pfam" id="PF13329">
    <property type="entry name" value="ATG2_CAD"/>
    <property type="match status" value="1"/>
</dbReference>
<dbReference type="GO" id="GO:0006869">
    <property type="term" value="P:lipid transport"/>
    <property type="evidence" value="ECO:0007669"/>
    <property type="project" value="UniProtKB-KW"/>
</dbReference>
<feature type="compositionally biased region" description="Basic residues" evidence="12">
    <location>
        <begin position="75"/>
        <end position="90"/>
    </location>
</feature>
<evidence type="ECO:0000313" key="14">
    <source>
        <dbReference type="Proteomes" id="UP000023152"/>
    </source>
</evidence>
<keyword evidence="6" id="KW-0256">Endoplasmic reticulum</keyword>
<accession>X6MTM0</accession>
<comment type="caution">
    <text evidence="13">The sequence shown here is derived from an EMBL/GenBank/DDBJ whole genome shotgun (WGS) entry which is preliminary data.</text>
</comment>
<comment type="catalytic activity">
    <reaction evidence="11">
        <text>a 1,2-diacyl-sn-glycero-3-phosphoethanolamine(in) = a 1,2-diacyl-sn-glycero-3-phosphoethanolamine(out)</text>
        <dbReference type="Rhea" id="RHEA:38895"/>
        <dbReference type="ChEBI" id="CHEBI:64612"/>
    </reaction>
</comment>
<feature type="compositionally biased region" description="Low complexity" evidence="12">
    <location>
        <begin position="546"/>
        <end position="563"/>
    </location>
</feature>
<dbReference type="InterPro" id="IPR026849">
    <property type="entry name" value="ATG2"/>
</dbReference>
<dbReference type="GO" id="GO:0034045">
    <property type="term" value="C:phagophore assembly site membrane"/>
    <property type="evidence" value="ECO:0007669"/>
    <property type="project" value="UniProtKB-SubCell"/>
</dbReference>
<keyword evidence="8" id="KW-0445">Lipid transport</keyword>
<evidence type="ECO:0000256" key="11">
    <source>
        <dbReference type="ARBA" id="ARBA00024615"/>
    </source>
</evidence>
<evidence type="ECO:0000256" key="8">
    <source>
        <dbReference type="ARBA" id="ARBA00023055"/>
    </source>
</evidence>
<feature type="region of interest" description="Disordered" evidence="12">
    <location>
        <begin position="224"/>
        <end position="252"/>
    </location>
</feature>
<dbReference type="PANTHER" id="PTHR13190:SF1">
    <property type="entry name" value="AUTOPHAGY-RELATED 2, ISOFORM A"/>
    <property type="match status" value="1"/>
</dbReference>
<dbReference type="GO" id="GO:0034727">
    <property type="term" value="P:piecemeal microautophagy of the nucleus"/>
    <property type="evidence" value="ECO:0007669"/>
    <property type="project" value="TreeGrafter"/>
</dbReference>
<keyword evidence="7" id="KW-0072">Autophagy</keyword>
<evidence type="ECO:0000313" key="13">
    <source>
        <dbReference type="EMBL" id="ETO16445.1"/>
    </source>
</evidence>
<dbReference type="Proteomes" id="UP000023152">
    <property type="component" value="Unassembled WGS sequence"/>
</dbReference>
<gene>
    <name evidence="13" type="ORF">RFI_20894</name>
</gene>
<dbReference type="PANTHER" id="PTHR13190">
    <property type="entry name" value="AUTOPHAGY-RELATED 2, ISOFORM A"/>
    <property type="match status" value="1"/>
</dbReference>
<name>X6MTM0_RETFI</name>
<evidence type="ECO:0000256" key="3">
    <source>
        <dbReference type="ARBA" id="ARBA00009714"/>
    </source>
</evidence>
<evidence type="ECO:0000256" key="2">
    <source>
        <dbReference type="ARBA" id="ARBA00004623"/>
    </source>
</evidence>
<organism evidence="13 14">
    <name type="scientific">Reticulomyxa filosa</name>
    <dbReference type="NCBI Taxonomy" id="46433"/>
    <lineage>
        <taxon>Eukaryota</taxon>
        <taxon>Sar</taxon>
        <taxon>Rhizaria</taxon>
        <taxon>Retaria</taxon>
        <taxon>Foraminifera</taxon>
        <taxon>Monothalamids</taxon>
        <taxon>Reticulomyxidae</taxon>
        <taxon>Reticulomyxa</taxon>
    </lineage>
</organism>
<comment type="similarity">
    <text evidence="3">Belongs to the ATG2 family.</text>
</comment>
<reference evidence="13 14" key="1">
    <citation type="journal article" date="2013" name="Curr. Biol.">
        <title>The Genome of the Foraminiferan Reticulomyxa filosa.</title>
        <authorList>
            <person name="Glockner G."/>
            <person name="Hulsmann N."/>
            <person name="Schleicher M."/>
            <person name="Noegel A.A."/>
            <person name="Eichinger L."/>
            <person name="Gallinger C."/>
            <person name="Pawlowski J."/>
            <person name="Sierra R."/>
            <person name="Euteneuer U."/>
            <person name="Pillet L."/>
            <person name="Moustafa A."/>
            <person name="Platzer M."/>
            <person name="Groth M."/>
            <person name="Szafranski K."/>
            <person name="Schliwa M."/>
        </authorList>
    </citation>
    <scope>NUCLEOTIDE SEQUENCE [LARGE SCALE GENOMIC DNA]</scope>
</reference>
<evidence type="ECO:0000256" key="9">
    <source>
        <dbReference type="ARBA" id="ARBA00023136"/>
    </source>
</evidence>
<dbReference type="AlphaFoldDB" id="X6MTM0"/>
<dbReference type="GO" id="GO:0061709">
    <property type="term" value="P:reticulophagy"/>
    <property type="evidence" value="ECO:0007669"/>
    <property type="project" value="TreeGrafter"/>
</dbReference>